<reference evidence="1 2" key="1">
    <citation type="submission" date="2023-07" db="EMBL/GenBank/DDBJ databases">
        <title>Genomic Encyclopedia of Type Strains, Phase IV (KMG-IV): sequencing the most valuable type-strain genomes for metagenomic binning, comparative biology and taxonomic classification.</title>
        <authorList>
            <person name="Goeker M."/>
        </authorList>
    </citation>
    <scope>NUCLEOTIDE SEQUENCE [LARGE SCALE GENOMIC DNA]</scope>
    <source>
        <strain evidence="1 2">DSM 16784</strain>
    </source>
</reference>
<keyword evidence="2" id="KW-1185">Reference proteome</keyword>
<dbReference type="Proteomes" id="UP001230220">
    <property type="component" value="Unassembled WGS sequence"/>
</dbReference>
<evidence type="ECO:0000313" key="1">
    <source>
        <dbReference type="EMBL" id="MDQ0362512.1"/>
    </source>
</evidence>
<accession>A0ABU0E6K3</accession>
<name>A0ABU0E6K3_9FIRM</name>
<dbReference type="RefSeq" id="WP_307410199.1">
    <property type="nucleotide sequence ID" value="NZ_JAUSUR010000007.1"/>
</dbReference>
<proteinExistence type="predicted"/>
<evidence type="ECO:0000313" key="2">
    <source>
        <dbReference type="Proteomes" id="UP001230220"/>
    </source>
</evidence>
<dbReference type="EMBL" id="JAUSUR010000007">
    <property type="protein sequence ID" value="MDQ0362512.1"/>
    <property type="molecule type" value="Genomic_DNA"/>
</dbReference>
<organism evidence="1 2">
    <name type="scientific">Breznakia pachnodae</name>
    <dbReference type="NCBI Taxonomy" id="265178"/>
    <lineage>
        <taxon>Bacteria</taxon>
        <taxon>Bacillati</taxon>
        <taxon>Bacillota</taxon>
        <taxon>Erysipelotrichia</taxon>
        <taxon>Erysipelotrichales</taxon>
        <taxon>Erysipelotrichaceae</taxon>
        <taxon>Breznakia</taxon>
    </lineage>
</organism>
<protein>
    <submittedName>
        <fullName evidence="1">Uncharacterized protein</fullName>
    </submittedName>
</protein>
<comment type="caution">
    <text evidence="1">The sequence shown here is derived from an EMBL/GenBank/DDBJ whole genome shotgun (WGS) entry which is preliminary data.</text>
</comment>
<sequence length="139" mass="16542">MKREILLEEGRISSLAIDKTTNTRVKVKEADFERHVVTIIDGDGKTDLRFFSEIQCIQIVDDETIEPMNTGAYRSLKYEELKKGLKVFDKRYGIWRTVHKTWIKEKYKMVQFRSDENKGYAVAQLYCDDRFYIKEKDDE</sequence>
<gene>
    <name evidence="1" type="ORF">J2S15_003266</name>
</gene>